<dbReference type="AlphaFoldDB" id="A0A194RS83"/>
<sequence>MSDKEVVSAVKNKRTANKKVEEVTCWNCFSTEDDIDIEPVPLTKIREEQREKFKLYSFLASELSKPKAVSLKQKVSEHYIVGKKLDERICQKVEVSQYLQNNSELETATGQHLSRKLVSTTSQTSPKVTDKLIPGIRRKVDKATETDINITIVKLTRSDSSSSSSTTPDFRPRRKLLPKPGSNPAKLDDTEDTKSDASILFPSRTVYLEESNKSLSRDKVDSKSKLSDPMSKIVESTSQRKSIQLPEAKYTENKSENIVGLDKTISKSDTTDVSKNISRLGETRASKTPEQKRSELLSIGKKIVKTSMTDSRSKLDNTPSSSSELTPKKATSNDSLKEKTLSLKQRLRERYSLDKTTKIFSNNRG</sequence>
<accession>A0A194RS83</accession>
<evidence type="ECO:0000313" key="3">
    <source>
        <dbReference type="Proteomes" id="UP000053240"/>
    </source>
</evidence>
<dbReference type="EMBL" id="KQ459984">
    <property type="protein sequence ID" value="KPJ18926.1"/>
    <property type="molecule type" value="Genomic_DNA"/>
</dbReference>
<keyword evidence="3" id="KW-1185">Reference proteome</keyword>
<evidence type="ECO:0000313" key="2">
    <source>
        <dbReference type="EMBL" id="KPJ18926.1"/>
    </source>
</evidence>
<feature type="region of interest" description="Disordered" evidence="1">
    <location>
        <begin position="157"/>
        <end position="196"/>
    </location>
</feature>
<dbReference type="InParanoid" id="A0A194RS83"/>
<name>A0A194RS83_PAPMA</name>
<reference evidence="2 3" key="1">
    <citation type="journal article" date="2015" name="Nat. Commun.">
        <title>Outbred genome sequencing and CRISPR/Cas9 gene editing in butterflies.</title>
        <authorList>
            <person name="Li X."/>
            <person name="Fan D."/>
            <person name="Zhang W."/>
            <person name="Liu G."/>
            <person name="Zhang L."/>
            <person name="Zhao L."/>
            <person name="Fang X."/>
            <person name="Chen L."/>
            <person name="Dong Y."/>
            <person name="Chen Y."/>
            <person name="Ding Y."/>
            <person name="Zhao R."/>
            <person name="Feng M."/>
            <person name="Zhu Y."/>
            <person name="Feng Y."/>
            <person name="Jiang X."/>
            <person name="Zhu D."/>
            <person name="Xiang H."/>
            <person name="Feng X."/>
            <person name="Li S."/>
            <person name="Wang J."/>
            <person name="Zhang G."/>
            <person name="Kronforst M.R."/>
            <person name="Wang W."/>
        </authorList>
    </citation>
    <scope>NUCLEOTIDE SEQUENCE [LARGE SCALE GENOMIC DNA]</scope>
    <source>
        <strain evidence="2">Ya'a_city_454_Pm</strain>
        <tissue evidence="2">Whole body</tissue>
    </source>
</reference>
<feature type="region of interest" description="Disordered" evidence="1">
    <location>
        <begin position="269"/>
        <end position="343"/>
    </location>
</feature>
<protein>
    <submittedName>
        <fullName evidence="2">Uncharacterized protein</fullName>
    </submittedName>
</protein>
<feature type="compositionally biased region" description="Basic and acidic residues" evidence="1">
    <location>
        <begin position="186"/>
        <end position="195"/>
    </location>
</feature>
<organism evidence="2 3">
    <name type="scientific">Papilio machaon</name>
    <name type="common">Old World swallowtail butterfly</name>
    <dbReference type="NCBI Taxonomy" id="76193"/>
    <lineage>
        <taxon>Eukaryota</taxon>
        <taxon>Metazoa</taxon>
        <taxon>Ecdysozoa</taxon>
        <taxon>Arthropoda</taxon>
        <taxon>Hexapoda</taxon>
        <taxon>Insecta</taxon>
        <taxon>Pterygota</taxon>
        <taxon>Neoptera</taxon>
        <taxon>Endopterygota</taxon>
        <taxon>Lepidoptera</taxon>
        <taxon>Glossata</taxon>
        <taxon>Ditrysia</taxon>
        <taxon>Papilionoidea</taxon>
        <taxon>Papilionidae</taxon>
        <taxon>Papilioninae</taxon>
        <taxon>Papilio</taxon>
    </lineage>
</organism>
<evidence type="ECO:0000256" key="1">
    <source>
        <dbReference type="SAM" id="MobiDB-lite"/>
    </source>
</evidence>
<gene>
    <name evidence="2" type="ORF">RR48_12437</name>
</gene>
<feature type="compositionally biased region" description="Low complexity" evidence="1">
    <location>
        <begin position="158"/>
        <end position="169"/>
    </location>
</feature>
<feature type="region of interest" description="Disordered" evidence="1">
    <location>
        <begin position="212"/>
        <end position="241"/>
    </location>
</feature>
<feature type="compositionally biased region" description="Basic and acidic residues" evidence="1">
    <location>
        <begin position="281"/>
        <end position="295"/>
    </location>
</feature>
<dbReference type="Proteomes" id="UP000053240">
    <property type="component" value="Unassembled WGS sequence"/>
</dbReference>
<proteinExistence type="predicted"/>
<feature type="compositionally biased region" description="Polar residues" evidence="1">
    <location>
        <begin position="306"/>
        <end position="334"/>
    </location>
</feature>
<feature type="compositionally biased region" description="Basic and acidic residues" evidence="1">
    <location>
        <begin position="212"/>
        <end position="226"/>
    </location>
</feature>